<feature type="transmembrane region" description="Helical" evidence="7">
    <location>
        <begin position="340"/>
        <end position="360"/>
    </location>
</feature>
<dbReference type="PANTHER" id="PTHR13353">
    <property type="entry name" value="TRANSMEMBRANE PROTEIN 19"/>
    <property type="match status" value="1"/>
</dbReference>
<evidence type="ECO:0000256" key="1">
    <source>
        <dbReference type="ARBA" id="ARBA00004141"/>
    </source>
</evidence>
<protein>
    <recommendedName>
        <fullName evidence="10">TIGR00297 family protein</fullName>
    </recommendedName>
</protein>
<feature type="region of interest" description="Disordered" evidence="6">
    <location>
        <begin position="303"/>
        <end position="323"/>
    </location>
</feature>
<dbReference type="Proteomes" id="UP000024533">
    <property type="component" value="Unassembled WGS sequence"/>
</dbReference>
<keyword evidence="4 7" id="KW-1133">Transmembrane helix</keyword>
<dbReference type="GO" id="GO:0016020">
    <property type="term" value="C:membrane"/>
    <property type="evidence" value="ECO:0007669"/>
    <property type="project" value="UniProtKB-SubCell"/>
</dbReference>
<comment type="caution">
    <text evidence="8">The sequence shown here is derived from an EMBL/GenBank/DDBJ whole genome shotgun (WGS) entry which is preliminary data.</text>
</comment>
<dbReference type="AlphaFoldDB" id="A0A059J616"/>
<keyword evidence="3 7" id="KW-0812">Transmembrane</keyword>
<evidence type="ECO:0000313" key="9">
    <source>
        <dbReference type="Proteomes" id="UP000024533"/>
    </source>
</evidence>
<evidence type="ECO:0000256" key="2">
    <source>
        <dbReference type="ARBA" id="ARBA00009012"/>
    </source>
</evidence>
<dbReference type="OrthoDB" id="4171218at2759"/>
<feature type="transmembrane region" description="Helical" evidence="7">
    <location>
        <begin position="174"/>
        <end position="196"/>
    </location>
</feature>
<dbReference type="Pfam" id="PF01940">
    <property type="entry name" value="DUF92"/>
    <property type="match status" value="1"/>
</dbReference>
<gene>
    <name evidence="8" type="ORF">H109_04941</name>
</gene>
<comment type="subcellular location">
    <subcellularLocation>
        <location evidence="1">Membrane</location>
        <topology evidence="1">Multi-pass membrane protein</topology>
    </subcellularLocation>
</comment>
<dbReference type="InterPro" id="IPR002794">
    <property type="entry name" value="DUF92_TMEM19"/>
</dbReference>
<organism evidence="8 9">
    <name type="scientific">Trichophyton interdigitale (strain MR816)</name>
    <dbReference type="NCBI Taxonomy" id="1215338"/>
    <lineage>
        <taxon>Eukaryota</taxon>
        <taxon>Fungi</taxon>
        <taxon>Dikarya</taxon>
        <taxon>Ascomycota</taxon>
        <taxon>Pezizomycotina</taxon>
        <taxon>Eurotiomycetes</taxon>
        <taxon>Eurotiomycetidae</taxon>
        <taxon>Onygenales</taxon>
        <taxon>Arthrodermataceae</taxon>
        <taxon>Trichophyton</taxon>
    </lineage>
</organism>
<proteinExistence type="inferred from homology"/>
<feature type="transmembrane region" description="Helical" evidence="7">
    <location>
        <begin position="29"/>
        <end position="55"/>
    </location>
</feature>
<name>A0A059J616_TRIIM</name>
<evidence type="ECO:0000313" key="8">
    <source>
        <dbReference type="EMBL" id="KDB23123.1"/>
    </source>
</evidence>
<sequence>MKPIIAVPATLLLVHRAWSRKSLTPLGIVFAALTAVIHAIHPSSTPFALLIVFFLGGTRVTKIKHDVKARLTISASGAAGGEGSRTHIQVLANSGAASILILLDCYRIYYKNGDLPCLPYGRPESLLMVGIVSTYAAVAADTYSSELGILSKSAPRLITSPTFRKVPPGTNGGITLVGVAAGSLGAFTIAVTSLLLPFCSLGSPVAGCSKLGLDGGSAWGWNEQALWVLAITVWGTLGSLLDSLLGGLLQATVVDKQTGKVVEGCGGQKVLIHAGALTSKIMGDPPVRQQTSLRTNEDIANALSPHASPLENNEGTSDPAHESRKITAGSDILDNNAVNFLMASIMAVGGIAMASFIWGAPVDSIFRQW</sequence>
<dbReference type="PANTHER" id="PTHR13353:SF5">
    <property type="entry name" value="TRANSMEMBRANE PROTEIN 19"/>
    <property type="match status" value="1"/>
</dbReference>
<evidence type="ECO:0000256" key="7">
    <source>
        <dbReference type="SAM" id="Phobius"/>
    </source>
</evidence>
<keyword evidence="5 7" id="KW-0472">Membrane</keyword>
<evidence type="ECO:0000256" key="4">
    <source>
        <dbReference type="ARBA" id="ARBA00022989"/>
    </source>
</evidence>
<evidence type="ECO:0008006" key="10">
    <source>
        <dbReference type="Google" id="ProtNLM"/>
    </source>
</evidence>
<evidence type="ECO:0000256" key="3">
    <source>
        <dbReference type="ARBA" id="ARBA00022692"/>
    </source>
</evidence>
<comment type="similarity">
    <text evidence="2">Belongs to the TMEM19 family.</text>
</comment>
<evidence type="ECO:0000256" key="5">
    <source>
        <dbReference type="ARBA" id="ARBA00023136"/>
    </source>
</evidence>
<reference evidence="8 9" key="1">
    <citation type="submission" date="2014-02" db="EMBL/GenBank/DDBJ databases">
        <title>The Genome Sequence of Trichophyton interdigitale MR816.</title>
        <authorList>
            <consortium name="The Broad Institute Genomics Platform"/>
            <person name="Cuomo C.A."/>
            <person name="White T.C."/>
            <person name="Graser Y."/>
            <person name="Martinez-Rossi N."/>
            <person name="Heitman J."/>
            <person name="Young S.K."/>
            <person name="Zeng Q."/>
            <person name="Gargeya S."/>
            <person name="Abouelleil A."/>
            <person name="Alvarado L."/>
            <person name="Chapman S.B."/>
            <person name="Gainer-Dewar J."/>
            <person name="Goldberg J."/>
            <person name="Griggs A."/>
            <person name="Gujja S."/>
            <person name="Hansen M."/>
            <person name="Howarth C."/>
            <person name="Imamovic A."/>
            <person name="Larimer J."/>
            <person name="Martinez D."/>
            <person name="Murphy C."/>
            <person name="Pearson M.D."/>
            <person name="Persinoti G."/>
            <person name="Poon T."/>
            <person name="Priest M."/>
            <person name="Roberts A.D."/>
            <person name="Saif S."/>
            <person name="Shea T.D."/>
            <person name="Sykes S.N."/>
            <person name="Wortman J."/>
            <person name="Nusbaum C."/>
            <person name="Birren B."/>
        </authorList>
    </citation>
    <scope>NUCLEOTIDE SEQUENCE [LARGE SCALE GENOMIC DNA]</scope>
    <source>
        <strain evidence="8 9">MR816</strain>
    </source>
</reference>
<keyword evidence="9" id="KW-1185">Reference proteome</keyword>
<feature type="transmembrane region" description="Helical" evidence="7">
    <location>
        <begin position="225"/>
        <end position="249"/>
    </location>
</feature>
<dbReference type="OMA" id="MSSFACC"/>
<evidence type="ECO:0000256" key="6">
    <source>
        <dbReference type="SAM" id="MobiDB-lite"/>
    </source>
</evidence>
<accession>A0A059J616</accession>
<dbReference type="STRING" id="1215338.A0A059J616"/>
<dbReference type="HOGENOM" id="CLU_036918_1_0_1"/>
<dbReference type="EMBL" id="AOKY01000319">
    <property type="protein sequence ID" value="KDB23123.1"/>
    <property type="molecule type" value="Genomic_DNA"/>
</dbReference>